<dbReference type="AlphaFoldDB" id="A0A6H0XRM9"/>
<dbReference type="InterPro" id="IPR036770">
    <property type="entry name" value="Ankyrin_rpt-contain_sf"/>
</dbReference>
<feature type="compositionally biased region" description="Low complexity" evidence="4">
    <location>
        <begin position="52"/>
        <end position="71"/>
    </location>
</feature>
<dbReference type="SUPFAM" id="SSF48403">
    <property type="entry name" value="Ankyrin repeat"/>
    <property type="match status" value="1"/>
</dbReference>
<feature type="repeat" description="ANK" evidence="3">
    <location>
        <begin position="298"/>
        <end position="330"/>
    </location>
</feature>
<protein>
    <submittedName>
        <fullName evidence="5">Uncharacterized protein</fullName>
    </submittedName>
</protein>
<proteinExistence type="predicted"/>
<feature type="compositionally biased region" description="Polar residues" evidence="4">
    <location>
        <begin position="29"/>
        <end position="43"/>
    </location>
</feature>
<evidence type="ECO:0000313" key="6">
    <source>
        <dbReference type="Proteomes" id="UP000503462"/>
    </source>
</evidence>
<evidence type="ECO:0000256" key="1">
    <source>
        <dbReference type="ARBA" id="ARBA00022737"/>
    </source>
</evidence>
<keyword evidence="1" id="KW-0677">Repeat</keyword>
<gene>
    <name evidence="5" type="ORF">AMS68_002880</name>
</gene>
<dbReference type="OrthoDB" id="539213at2759"/>
<feature type="repeat" description="ANK" evidence="3">
    <location>
        <begin position="265"/>
        <end position="297"/>
    </location>
</feature>
<feature type="compositionally biased region" description="Low complexity" evidence="4">
    <location>
        <begin position="78"/>
        <end position="102"/>
    </location>
</feature>
<dbReference type="SMART" id="SM00248">
    <property type="entry name" value="ANK"/>
    <property type="match status" value="6"/>
</dbReference>
<dbReference type="Gene3D" id="1.25.40.20">
    <property type="entry name" value="Ankyrin repeat-containing domain"/>
    <property type="match status" value="1"/>
</dbReference>
<keyword evidence="2 3" id="KW-0040">ANK repeat</keyword>
<evidence type="ECO:0000256" key="3">
    <source>
        <dbReference type="PROSITE-ProRule" id="PRU00023"/>
    </source>
</evidence>
<feature type="repeat" description="ANK" evidence="3">
    <location>
        <begin position="199"/>
        <end position="231"/>
    </location>
</feature>
<sequence length="359" mass="38328">MGYDVMAAWEKRSFEFNDSIQERGGPYQGSISWQSTAGRTISQDDYDPPKFSTTTSRWSPPTSPSSASPRTEFPQSLSPKQTTSSTSASSSPKQSRSSSPRAESTASGSLIVSSMDAKSLASNLYAASAAGDVQHMKLLVSLGAPVNVGTTVPSLYEAFKPAKSGFLSPLAGAASFGQMEAAMYLISQGAEISPNINKSTSSPLQQACRANNIAMASYLLDHGADVNQANCFKSTPLMYAVKYGSPTLVSLILSYQPDLSAVSFMGSLATHWAIWPGRLDILELLLRAGADPDDKLADESTLLHCAALIGWLDGIKLLLSFGADVNKRDADYKTPEQVALANKQYDIAAILRAEMLLSR</sequence>
<keyword evidence="6" id="KW-1185">Reference proteome</keyword>
<dbReference type="EMBL" id="CP051140">
    <property type="protein sequence ID" value="QIW97362.1"/>
    <property type="molecule type" value="Genomic_DNA"/>
</dbReference>
<accession>A0A6H0XRM9</accession>
<dbReference type="PROSITE" id="PS50088">
    <property type="entry name" value="ANK_REPEAT"/>
    <property type="match status" value="3"/>
</dbReference>
<evidence type="ECO:0000256" key="2">
    <source>
        <dbReference type="ARBA" id="ARBA00023043"/>
    </source>
</evidence>
<dbReference type="PANTHER" id="PTHR24198">
    <property type="entry name" value="ANKYRIN REPEAT AND PROTEIN KINASE DOMAIN-CONTAINING PROTEIN"/>
    <property type="match status" value="1"/>
</dbReference>
<dbReference type="PANTHER" id="PTHR24198:SF165">
    <property type="entry name" value="ANKYRIN REPEAT-CONTAINING PROTEIN-RELATED"/>
    <property type="match status" value="1"/>
</dbReference>
<dbReference type="Pfam" id="PF12796">
    <property type="entry name" value="Ank_2"/>
    <property type="match status" value="2"/>
</dbReference>
<feature type="region of interest" description="Disordered" evidence="4">
    <location>
        <begin position="18"/>
        <end position="107"/>
    </location>
</feature>
<dbReference type="InterPro" id="IPR002110">
    <property type="entry name" value="Ankyrin_rpt"/>
</dbReference>
<dbReference type="Pfam" id="PF13606">
    <property type="entry name" value="Ank_3"/>
    <property type="match status" value="1"/>
</dbReference>
<reference evidence="5 6" key="1">
    <citation type="journal article" date="2016" name="Sci. Rep.">
        <title>Peltaster fructicola genome reveals evolution from an invasive phytopathogen to an ectophytic parasite.</title>
        <authorList>
            <person name="Xu C."/>
            <person name="Chen H."/>
            <person name="Gleason M.L."/>
            <person name="Xu J.R."/>
            <person name="Liu H."/>
            <person name="Zhang R."/>
            <person name="Sun G."/>
        </authorList>
    </citation>
    <scope>NUCLEOTIDE SEQUENCE [LARGE SCALE GENOMIC DNA]</scope>
    <source>
        <strain evidence="5 6">LNHT1506</strain>
    </source>
</reference>
<dbReference type="Proteomes" id="UP000503462">
    <property type="component" value="Chromosome 2"/>
</dbReference>
<evidence type="ECO:0000313" key="5">
    <source>
        <dbReference type="EMBL" id="QIW97362.1"/>
    </source>
</evidence>
<dbReference type="PROSITE" id="PS50297">
    <property type="entry name" value="ANK_REP_REGION"/>
    <property type="match status" value="3"/>
</dbReference>
<evidence type="ECO:0000256" key="4">
    <source>
        <dbReference type="SAM" id="MobiDB-lite"/>
    </source>
</evidence>
<organism evidence="5 6">
    <name type="scientific">Peltaster fructicola</name>
    <dbReference type="NCBI Taxonomy" id="286661"/>
    <lineage>
        <taxon>Eukaryota</taxon>
        <taxon>Fungi</taxon>
        <taxon>Dikarya</taxon>
        <taxon>Ascomycota</taxon>
        <taxon>Pezizomycotina</taxon>
        <taxon>Dothideomycetes</taxon>
        <taxon>Dothideomycetes incertae sedis</taxon>
        <taxon>Peltaster</taxon>
    </lineage>
</organism>
<name>A0A6H0XRM9_9PEZI</name>